<comment type="caution">
    <text evidence="2">The sequence shown here is derived from an EMBL/GenBank/DDBJ whole genome shotgun (WGS) entry which is preliminary data.</text>
</comment>
<dbReference type="EMBL" id="BKCJ011831033">
    <property type="protein sequence ID" value="GFD56573.1"/>
    <property type="molecule type" value="Genomic_DNA"/>
</dbReference>
<proteinExistence type="predicted"/>
<accession>A0A699XBN2</accession>
<evidence type="ECO:0000313" key="2">
    <source>
        <dbReference type="EMBL" id="GFD56573.1"/>
    </source>
</evidence>
<feature type="non-terminal residue" evidence="2">
    <location>
        <position position="71"/>
    </location>
</feature>
<protein>
    <submittedName>
        <fullName evidence="2">Uncharacterized protein</fullName>
    </submittedName>
</protein>
<gene>
    <name evidence="2" type="ORF">Tci_928542</name>
</gene>
<feature type="compositionally biased region" description="Basic residues" evidence="1">
    <location>
        <begin position="42"/>
        <end position="52"/>
    </location>
</feature>
<sequence>REAGRRPRGAVHAVLAGHEQADSDRALVRRAAGAADAGGHFREHRPHRHHGGLHREHREGGPPDGRRNRPH</sequence>
<evidence type="ECO:0000256" key="1">
    <source>
        <dbReference type="SAM" id="MobiDB-lite"/>
    </source>
</evidence>
<reference evidence="2" key="1">
    <citation type="journal article" date="2019" name="Sci. Rep.">
        <title>Draft genome of Tanacetum cinerariifolium, the natural source of mosquito coil.</title>
        <authorList>
            <person name="Yamashiro T."/>
            <person name="Shiraishi A."/>
            <person name="Satake H."/>
            <person name="Nakayama K."/>
        </authorList>
    </citation>
    <scope>NUCLEOTIDE SEQUENCE</scope>
</reference>
<name>A0A699XBN2_TANCI</name>
<feature type="compositionally biased region" description="Basic and acidic residues" evidence="1">
    <location>
        <begin position="53"/>
        <end position="71"/>
    </location>
</feature>
<organism evidence="2">
    <name type="scientific">Tanacetum cinerariifolium</name>
    <name type="common">Dalmatian daisy</name>
    <name type="synonym">Chrysanthemum cinerariifolium</name>
    <dbReference type="NCBI Taxonomy" id="118510"/>
    <lineage>
        <taxon>Eukaryota</taxon>
        <taxon>Viridiplantae</taxon>
        <taxon>Streptophyta</taxon>
        <taxon>Embryophyta</taxon>
        <taxon>Tracheophyta</taxon>
        <taxon>Spermatophyta</taxon>
        <taxon>Magnoliopsida</taxon>
        <taxon>eudicotyledons</taxon>
        <taxon>Gunneridae</taxon>
        <taxon>Pentapetalae</taxon>
        <taxon>asterids</taxon>
        <taxon>campanulids</taxon>
        <taxon>Asterales</taxon>
        <taxon>Asteraceae</taxon>
        <taxon>Asteroideae</taxon>
        <taxon>Anthemideae</taxon>
        <taxon>Anthemidinae</taxon>
        <taxon>Tanacetum</taxon>
    </lineage>
</organism>
<feature type="compositionally biased region" description="Low complexity" evidence="1">
    <location>
        <begin position="29"/>
        <end position="38"/>
    </location>
</feature>
<dbReference type="AlphaFoldDB" id="A0A699XBN2"/>
<feature type="region of interest" description="Disordered" evidence="1">
    <location>
        <begin position="1"/>
        <end position="71"/>
    </location>
</feature>
<feature type="non-terminal residue" evidence="2">
    <location>
        <position position="1"/>
    </location>
</feature>